<sequence length="88" mass="10182">MPTEKEIKANHKEVHDNLTEDYYKNKLMSQEDFDYLHGQNWNDMEAELLAEGNIKPPEPVRDLGAEIDEIKGKLNLLISLNAQSQEKD</sequence>
<evidence type="ECO:0000313" key="1">
    <source>
        <dbReference type="EMBL" id="KKN74960.1"/>
    </source>
</evidence>
<proteinExistence type="predicted"/>
<name>A0A0F9T137_9ZZZZ</name>
<reference evidence="1" key="1">
    <citation type="journal article" date="2015" name="Nature">
        <title>Complex archaea that bridge the gap between prokaryotes and eukaryotes.</title>
        <authorList>
            <person name="Spang A."/>
            <person name="Saw J.H."/>
            <person name="Jorgensen S.L."/>
            <person name="Zaremba-Niedzwiedzka K."/>
            <person name="Martijn J."/>
            <person name="Lind A.E."/>
            <person name="van Eijk R."/>
            <person name="Schleper C."/>
            <person name="Guy L."/>
            <person name="Ettema T.J."/>
        </authorList>
    </citation>
    <scope>NUCLEOTIDE SEQUENCE</scope>
</reference>
<organism evidence="1">
    <name type="scientific">marine sediment metagenome</name>
    <dbReference type="NCBI Taxonomy" id="412755"/>
    <lineage>
        <taxon>unclassified sequences</taxon>
        <taxon>metagenomes</taxon>
        <taxon>ecological metagenomes</taxon>
    </lineage>
</organism>
<dbReference type="AlphaFoldDB" id="A0A0F9T137"/>
<gene>
    <name evidence="1" type="ORF">LCGC14_0384620</name>
</gene>
<protein>
    <submittedName>
        <fullName evidence="1">Uncharacterized protein</fullName>
    </submittedName>
</protein>
<dbReference type="EMBL" id="LAZR01000317">
    <property type="protein sequence ID" value="KKN74960.1"/>
    <property type="molecule type" value="Genomic_DNA"/>
</dbReference>
<comment type="caution">
    <text evidence="1">The sequence shown here is derived from an EMBL/GenBank/DDBJ whole genome shotgun (WGS) entry which is preliminary data.</text>
</comment>
<accession>A0A0F9T137</accession>